<reference evidence="1" key="1">
    <citation type="submission" date="2016-05" db="EMBL/GenBank/DDBJ databases">
        <authorList>
            <person name="Lavstsen T."/>
            <person name="Jespersen J.S."/>
        </authorList>
    </citation>
    <scope>NUCLEOTIDE SEQUENCE</scope>
    <source>
        <tissue evidence="1">Brain</tissue>
    </source>
</reference>
<gene>
    <name evidence="1" type="primary">Nfu_g_1_008606</name>
</gene>
<name>A0A1A8I2R8_NOTKU</name>
<dbReference type="AlphaFoldDB" id="A0A1A8I2R8"/>
<protein>
    <submittedName>
        <fullName evidence="1">Uncharacterized protein</fullName>
    </submittedName>
</protein>
<organism evidence="1">
    <name type="scientific">Nothobranchius kuhntae</name>
    <name type="common">Beira killifish</name>
    <dbReference type="NCBI Taxonomy" id="321403"/>
    <lineage>
        <taxon>Eukaryota</taxon>
        <taxon>Metazoa</taxon>
        <taxon>Chordata</taxon>
        <taxon>Craniata</taxon>
        <taxon>Vertebrata</taxon>
        <taxon>Euteleostomi</taxon>
        <taxon>Actinopterygii</taxon>
        <taxon>Neopterygii</taxon>
        <taxon>Teleostei</taxon>
        <taxon>Neoteleostei</taxon>
        <taxon>Acanthomorphata</taxon>
        <taxon>Ovalentaria</taxon>
        <taxon>Atherinomorphae</taxon>
        <taxon>Cyprinodontiformes</taxon>
        <taxon>Nothobranchiidae</taxon>
        <taxon>Nothobranchius</taxon>
    </lineage>
</organism>
<proteinExistence type="predicted"/>
<reference evidence="1" key="2">
    <citation type="submission" date="2016-06" db="EMBL/GenBank/DDBJ databases">
        <title>The genome of a short-lived fish provides insights into sex chromosome evolution and the genetic control of aging.</title>
        <authorList>
            <person name="Reichwald K."/>
            <person name="Felder M."/>
            <person name="Petzold A."/>
            <person name="Koch P."/>
            <person name="Groth M."/>
            <person name="Platzer M."/>
        </authorList>
    </citation>
    <scope>NUCLEOTIDE SEQUENCE</scope>
    <source>
        <tissue evidence="1">Brain</tissue>
    </source>
</reference>
<evidence type="ECO:0000313" key="1">
    <source>
        <dbReference type="EMBL" id="SBQ90852.1"/>
    </source>
</evidence>
<accession>A0A1A8I2R8</accession>
<sequence>MSLLAYRGPRSTPRPRLACPKMTLRQICRMLKMMKQVRTREAAAAASLCVWFLFTSPQEAVFCVSYSGVARSKVGEEMPLLLSEAQTQR</sequence>
<dbReference type="EMBL" id="HAED01004822">
    <property type="protein sequence ID" value="SBQ90852.1"/>
    <property type="molecule type" value="Transcribed_RNA"/>
</dbReference>